<evidence type="ECO:0000313" key="3">
    <source>
        <dbReference type="EMBL" id="KAG5382125.1"/>
    </source>
</evidence>
<dbReference type="InterPro" id="IPR003347">
    <property type="entry name" value="JmjC_dom"/>
</dbReference>
<dbReference type="PROSITE" id="PS51184">
    <property type="entry name" value="JMJC"/>
    <property type="match status" value="1"/>
</dbReference>
<evidence type="ECO:0000259" key="2">
    <source>
        <dbReference type="PROSITE" id="PS51184"/>
    </source>
</evidence>
<dbReference type="Proteomes" id="UP000823674">
    <property type="component" value="Chromosome A09"/>
</dbReference>
<dbReference type="InterPro" id="IPR041667">
    <property type="entry name" value="Cupin_8"/>
</dbReference>
<protein>
    <recommendedName>
        <fullName evidence="2">JmjC domain-containing protein</fullName>
    </recommendedName>
</protein>
<proteinExistence type="inferred from homology"/>
<keyword evidence="4" id="KW-1185">Reference proteome</keyword>
<dbReference type="SUPFAM" id="SSF51197">
    <property type="entry name" value="Clavaminate synthase-like"/>
    <property type="match status" value="1"/>
</dbReference>
<dbReference type="PANTHER" id="PTHR12480:SF6">
    <property type="entry name" value="2-OXOGLUTARATE AND IRON-DEPENDENT OXYGENASE JMJD4"/>
    <property type="match status" value="1"/>
</dbReference>
<dbReference type="Pfam" id="PF13621">
    <property type="entry name" value="Cupin_8"/>
    <property type="match status" value="1"/>
</dbReference>
<dbReference type="Gene3D" id="2.60.120.650">
    <property type="entry name" value="Cupin"/>
    <property type="match status" value="1"/>
</dbReference>
<gene>
    <name evidence="3" type="primary">A09p008870.1_BraROA</name>
    <name evidence="3" type="ORF">IGI04_033595</name>
</gene>
<accession>A0ABQ7L6C9</accession>
<comment type="similarity">
    <text evidence="1">Belongs to the JARID1 histone demethylase family.</text>
</comment>
<sequence>MGRILKRAELKVSLSTRVSPIFTSFTFPSNLTGNLIGDSHFFFSQEPQLWERSMISLMGIEIVGQIDKINGKELSYNDFAERYLAKSQPVVISDLTEDWRVREDWVAENGLPNLNFFATHFGKSRVQVADCDRREYTDQKRLEMSVLDFVEQWDKDSVEDNGEDGDDDDDDDDDGKSVLYLKDWHFVKEYPNYTAYKTPPSFSDDWLNLYLDHYQMHEDRENFQKYDQISCSDYRFVYMGGKGSWTPLHADVFRSYSWSANVCGRKRWLFLPPSQSHLVYDRQGYMKNCVYNIFEEVNETKFPGFKETTWLECIQESGDTIFVPSGWHHQVYNLEDTISINHNWLNAYNLACVWDLLWKDYKDTEESIEDIRDISDDFEALCQRNLAANTGMNLNDFFIFMSRFALGNMVLQESLNPCSSAMAQNMVLNLSTIKTMMMKMISAGGVTAKDVSLDLRETLEDPQFLRFCRDMRRTYKMIHKEEDNEVLFPEEFLLKIMGFTDQKMQICSPKDLVEMIDRCNTCSSNPLA</sequence>
<evidence type="ECO:0000313" key="4">
    <source>
        <dbReference type="Proteomes" id="UP000823674"/>
    </source>
</evidence>
<reference evidence="3 4" key="1">
    <citation type="submission" date="2021-03" db="EMBL/GenBank/DDBJ databases">
        <authorList>
            <person name="King G.J."/>
            <person name="Bancroft I."/>
            <person name="Baten A."/>
            <person name="Bloomfield J."/>
            <person name="Borpatragohain P."/>
            <person name="He Z."/>
            <person name="Irish N."/>
            <person name="Irwin J."/>
            <person name="Liu K."/>
            <person name="Mauleon R.P."/>
            <person name="Moore J."/>
            <person name="Morris R."/>
            <person name="Ostergaard L."/>
            <person name="Wang B."/>
            <person name="Wells R."/>
        </authorList>
    </citation>
    <scope>NUCLEOTIDE SEQUENCE [LARGE SCALE GENOMIC DNA]</scope>
    <source>
        <strain evidence="3">R-o-18</strain>
        <tissue evidence="3">Leaf</tissue>
    </source>
</reference>
<comment type="caution">
    <text evidence="3">The sequence shown here is derived from an EMBL/GenBank/DDBJ whole genome shotgun (WGS) entry which is preliminary data.</text>
</comment>
<dbReference type="InterPro" id="IPR050910">
    <property type="entry name" value="JMJD6_ArgDemeth/LysHydrox"/>
</dbReference>
<feature type="domain" description="JmjC" evidence="2">
    <location>
        <begin position="187"/>
        <end position="361"/>
    </location>
</feature>
<dbReference type="PANTHER" id="PTHR12480">
    <property type="entry name" value="ARGININE DEMETHYLASE AND LYSYL-HYDROXYLASE JMJD"/>
    <property type="match status" value="1"/>
</dbReference>
<evidence type="ECO:0000256" key="1">
    <source>
        <dbReference type="ARBA" id="ARBA00006801"/>
    </source>
</evidence>
<dbReference type="EMBL" id="JADBGQ010000008">
    <property type="protein sequence ID" value="KAG5382125.1"/>
    <property type="molecule type" value="Genomic_DNA"/>
</dbReference>
<organism evidence="3 4">
    <name type="scientific">Brassica rapa subsp. trilocularis</name>
    <dbReference type="NCBI Taxonomy" id="1813537"/>
    <lineage>
        <taxon>Eukaryota</taxon>
        <taxon>Viridiplantae</taxon>
        <taxon>Streptophyta</taxon>
        <taxon>Embryophyta</taxon>
        <taxon>Tracheophyta</taxon>
        <taxon>Spermatophyta</taxon>
        <taxon>Magnoliopsida</taxon>
        <taxon>eudicotyledons</taxon>
        <taxon>Gunneridae</taxon>
        <taxon>Pentapetalae</taxon>
        <taxon>rosids</taxon>
        <taxon>malvids</taxon>
        <taxon>Brassicales</taxon>
        <taxon>Brassicaceae</taxon>
        <taxon>Brassiceae</taxon>
        <taxon>Brassica</taxon>
    </lineage>
</organism>
<name>A0ABQ7L6C9_BRACM</name>
<dbReference type="SMART" id="SM00558">
    <property type="entry name" value="JmjC"/>
    <property type="match status" value="1"/>
</dbReference>